<evidence type="ECO:0000259" key="7">
    <source>
        <dbReference type="Pfam" id="PF04138"/>
    </source>
</evidence>
<evidence type="ECO:0000256" key="5">
    <source>
        <dbReference type="ARBA" id="ARBA00023136"/>
    </source>
</evidence>
<comment type="similarity">
    <text evidence="2">Belongs to the GtrA family.</text>
</comment>
<sequence>MDSAADRLSRSNSLQAQGTKFAITGGISGVIDVGITWLLQIGLDLLGDTAARTVGFIVGTLTAYLLNRRWTFNAKASTRRFLAVAATYALTYAVNIALYKWCFEFLDNDLAWPSSWALVVAYVIAQGTATLINFCVQRWVIFRSTRKNFVVD</sequence>
<reference evidence="8 9" key="1">
    <citation type="submission" date="2019-06" db="EMBL/GenBank/DDBJ databases">
        <title>Draft genome of C. phoceense Strain 272.</title>
        <authorList>
            <person name="Pacheco L.G.C."/>
            <person name="Barberis C.M."/>
            <person name="Almuzara M.N."/>
            <person name="Traglia G.M."/>
            <person name="Santos C.S."/>
            <person name="Rocha D.J.P.G."/>
            <person name="Aguiar E.R.G.R."/>
            <person name="Vay C.A."/>
        </authorList>
    </citation>
    <scope>NUCLEOTIDE SEQUENCE [LARGE SCALE GENOMIC DNA]</scope>
    <source>
        <strain evidence="8 9">272</strain>
    </source>
</reference>
<dbReference type="AlphaFoldDB" id="A0A540R551"/>
<gene>
    <name evidence="8" type="ORF">EJK80_10095</name>
</gene>
<dbReference type="EMBL" id="VHIR01000016">
    <property type="protein sequence ID" value="TQE42862.1"/>
    <property type="molecule type" value="Genomic_DNA"/>
</dbReference>
<dbReference type="Proteomes" id="UP000318080">
    <property type="component" value="Unassembled WGS sequence"/>
</dbReference>
<comment type="caution">
    <text evidence="8">The sequence shown here is derived from an EMBL/GenBank/DDBJ whole genome shotgun (WGS) entry which is preliminary data.</text>
</comment>
<comment type="subcellular location">
    <subcellularLocation>
        <location evidence="1">Membrane</location>
        <topology evidence="1">Multi-pass membrane protein</topology>
    </subcellularLocation>
</comment>
<keyword evidence="5 6" id="KW-0472">Membrane</keyword>
<feature type="transmembrane region" description="Helical" evidence="6">
    <location>
        <begin position="111"/>
        <end position="136"/>
    </location>
</feature>
<proteinExistence type="inferred from homology"/>
<protein>
    <submittedName>
        <fullName evidence="8">GtrA family protein</fullName>
    </submittedName>
</protein>
<evidence type="ECO:0000256" key="6">
    <source>
        <dbReference type="SAM" id="Phobius"/>
    </source>
</evidence>
<keyword evidence="4 6" id="KW-1133">Transmembrane helix</keyword>
<feature type="transmembrane region" description="Helical" evidence="6">
    <location>
        <begin position="21"/>
        <end position="43"/>
    </location>
</feature>
<feature type="transmembrane region" description="Helical" evidence="6">
    <location>
        <begin position="49"/>
        <end position="67"/>
    </location>
</feature>
<dbReference type="GO" id="GO:0000271">
    <property type="term" value="P:polysaccharide biosynthetic process"/>
    <property type="evidence" value="ECO:0007669"/>
    <property type="project" value="InterPro"/>
</dbReference>
<dbReference type="STRING" id="1686286.GCA_900092335_00662"/>
<dbReference type="RefSeq" id="WP_066485857.1">
    <property type="nucleotide sequence ID" value="NZ_JADPQA010000007.1"/>
</dbReference>
<evidence type="ECO:0000256" key="1">
    <source>
        <dbReference type="ARBA" id="ARBA00004141"/>
    </source>
</evidence>
<dbReference type="GeneID" id="79851985"/>
<evidence type="ECO:0000256" key="2">
    <source>
        <dbReference type="ARBA" id="ARBA00009399"/>
    </source>
</evidence>
<keyword evidence="9" id="KW-1185">Reference proteome</keyword>
<evidence type="ECO:0000313" key="9">
    <source>
        <dbReference type="Proteomes" id="UP000318080"/>
    </source>
</evidence>
<dbReference type="InterPro" id="IPR051401">
    <property type="entry name" value="GtrA_CellWall_Glycosyl"/>
</dbReference>
<keyword evidence="3 6" id="KW-0812">Transmembrane</keyword>
<dbReference type="Pfam" id="PF04138">
    <property type="entry name" value="GtrA_DPMS_TM"/>
    <property type="match status" value="1"/>
</dbReference>
<feature type="domain" description="GtrA/DPMS transmembrane" evidence="7">
    <location>
        <begin position="20"/>
        <end position="142"/>
    </location>
</feature>
<organism evidence="8 9">
    <name type="scientific">Corynebacterium phoceense</name>
    <dbReference type="NCBI Taxonomy" id="1686286"/>
    <lineage>
        <taxon>Bacteria</taxon>
        <taxon>Bacillati</taxon>
        <taxon>Actinomycetota</taxon>
        <taxon>Actinomycetes</taxon>
        <taxon>Mycobacteriales</taxon>
        <taxon>Corynebacteriaceae</taxon>
        <taxon>Corynebacterium</taxon>
    </lineage>
</organism>
<dbReference type="InterPro" id="IPR007267">
    <property type="entry name" value="GtrA_DPMS_TM"/>
</dbReference>
<evidence type="ECO:0000256" key="3">
    <source>
        <dbReference type="ARBA" id="ARBA00022692"/>
    </source>
</evidence>
<accession>A0A540R551</accession>
<dbReference type="GO" id="GO:0005886">
    <property type="term" value="C:plasma membrane"/>
    <property type="evidence" value="ECO:0007669"/>
    <property type="project" value="TreeGrafter"/>
</dbReference>
<dbReference type="PANTHER" id="PTHR38459:SF6">
    <property type="entry name" value="ARABINOGALACTAN BIOSYNTHESIS RECRUITING PROTEIN RV3789"/>
    <property type="match status" value="1"/>
</dbReference>
<evidence type="ECO:0000256" key="4">
    <source>
        <dbReference type="ARBA" id="ARBA00022989"/>
    </source>
</evidence>
<dbReference type="PANTHER" id="PTHR38459">
    <property type="entry name" value="PROPHAGE BACTOPRENOL-LINKED GLUCOSE TRANSLOCASE HOMOLOG"/>
    <property type="match status" value="1"/>
</dbReference>
<evidence type="ECO:0000313" key="8">
    <source>
        <dbReference type="EMBL" id="TQE42862.1"/>
    </source>
</evidence>
<name>A0A540R551_9CORY</name>
<feature type="transmembrane region" description="Helical" evidence="6">
    <location>
        <begin position="79"/>
        <end position="99"/>
    </location>
</feature>